<sequence>MISGNVPVMMARLKQDNTLEIIASMTFGKGIHLGKRCFLGLLPIMILYPTLVGSSQAGLGGIIYSGEDFHPADETPLRAHRSTWNVLILSFLGAV</sequence>
<evidence type="ECO:0000313" key="1">
    <source>
        <dbReference type="EMBL" id="VFK79000.1"/>
    </source>
</evidence>
<name>A0A451BL30_9GAMM</name>
<organism evidence="1">
    <name type="scientific">Candidatus Kentrum sp. SD</name>
    <dbReference type="NCBI Taxonomy" id="2126332"/>
    <lineage>
        <taxon>Bacteria</taxon>
        <taxon>Pseudomonadati</taxon>
        <taxon>Pseudomonadota</taxon>
        <taxon>Gammaproteobacteria</taxon>
        <taxon>Candidatus Kentrum</taxon>
    </lineage>
</organism>
<reference evidence="1" key="1">
    <citation type="submission" date="2019-02" db="EMBL/GenBank/DDBJ databases">
        <authorList>
            <person name="Gruber-Vodicka R. H."/>
            <person name="Seah K. B. B."/>
        </authorList>
    </citation>
    <scope>NUCLEOTIDE SEQUENCE</scope>
    <source>
        <strain evidence="1">BECK_S127</strain>
    </source>
</reference>
<accession>A0A451BL30</accession>
<dbReference type="AlphaFoldDB" id="A0A451BL30"/>
<dbReference type="EMBL" id="CAADHB010000032">
    <property type="protein sequence ID" value="VFK79000.1"/>
    <property type="molecule type" value="Genomic_DNA"/>
</dbReference>
<protein>
    <submittedName>
        <fullName evidence="1">Uncharacterized protein</fullName>
    </submittedName>
</protein>
<proteinExistence type="predicted"/>
<gene>
    <name evidence="1" type="ORF">BECKSD772D_GA0070982_10328</name>
</gene>